<gene>
    <name evidence="2" type="ORF">JR316_009739</name>
</gene>
<name>A0A8H7XSU7_PSICU</name>
<evidence type="ECO:0000313" key="2">
    <source>
        <dbReference type="EMBL" id="KAG5165045.1"/>
    </source>
</evidence>
<sequence>MGHGKVNTLAGFARRSKPPSPRHSLIATLHGQIHPQTACILFSKVPAEVRNRIFYFAFYSYDDVSRPYPSSSYYSRPGYRYHQRISTNLLIACRRIYTEAHNLPISLNEHVFWCSWEGGPRRKKNTSDRNPKFFFQNMTIEQRSAIDRIHLFTQVQWLRELFVVFCELKDIHPKYLKISIRHTDWQDWDRSETPLDITLEWIRDLKLMSKLRKFYLELESIEKRKDQVDAIVTKLIPQRLTTGNSDVLKAGHTLIAGYQYTRPAVYVDNYNRARYFSKDNDSWVTGDDQVVAVDEILCIVSTVMWSV</sequence>
<accession>A0A8H7XSU7</accession>
<evidence type="ECO:0000256" key="1">
    <source>
        <dbReference type="SAM" id="MobiDB-lite"/>
    </source>
</evidence>
<protein>
    <submittedName>
        <fullName evidence="2">Uncharacterized protein</fullName>
    </submittedName>
</protein>
<dbReference type="OrthoDB" id="288942at2759"/>
<proteinExistence type="predicted"/>
<dbReference type="EMBL" id="JAFIQS010000010">
    <property type="protein sequence ID" value="KAG5165045.1"/>
    <property type="molecule type" value="Genomic_DNA"/>
</dbReference>
<organism evidence="2">
    <name type="scientific">Psilocybe cubensis</name>
    <name type="common">Psychedelic mushroom</name>
    <name type="synonym">Stropharia cubensis</name>
    <dbReference type="NCBI Taxonomy" id="181762"/>
    <lineage>
        <taxon>Eukaryota</taxon>
        <taxon>Fungi</taxon>
        <taxon>Dikarya</taxon>
        <taxon>Basidiomycota</taxon>
        <taxon>Agaricomycotina</taxon>
        <taxon>Agaricomycetes</taxon>
        <taxon>Agaricomycetidae</taxon>
        <taxon>Agaricales</taxon>
        <taxon>Agaricineae</taxon>
        <taxon>Strophariaceae</taxon>
        <taxon>Psilocybe</taxon>
    </lineage>
</organism>
<dbReference type="AlphaFoldDB" id="A0A8H7XSU7"/>
<reference evidence="2" key="1">
    <citation type="submission" date="2021-02" db="EMBL/GenBank/DDBJ databases">
        <title>Psilocybe cubensis genome.</title>
        <authorList>
            <person name="Mckernan K.J."/>
            <person name="Crawford S."/>
            <person name="Trippe A."/>
            <person name="Kane L.T."/>
            <person name="Mclaughlin S."/>
        </authorList>
    </citation>
    <scope>NUCLEOTIDE SEQUENCE [LARGE SCALE GENOMIC DNA]</scope>
    <source>
        <strain evidence="2">MGC-MH-2018</strain>
    </source>
</reference>
<feature type="region of interest" description="Disordered" evidence="1">
    <location>
        <begin position="1"/>
        <end position="20"/>
    </location>
</feature>
<comment type="caution">
    <text evidence="2">The sequence shown here is derived from an EMBL/GenBank/DDBJ whole genome shotgun (WGS) entry which is preliminary data.</text>
</comment>